<dbReference type="CDD" id="cd05121">
    <property type="entry name" value="ABC1_ADCK3-like"/>
    <property type="match status" value="1"/>
</dbReference>
<evidence type="ECO:0000313" key="3">
    <source>
        <dbReference type="EMBL" id="JAT67313.1"/>
    </source>
</evidence>
<gene>
    <name evidence="3" type="primary">sll0005_3</name>
    <name evidence="3" type="ORF">g.50631</name>
</gene>
<evidence type="ECO:0000259" key="2">
    <source>
        <dbReference type="PROSITE" id="PS50011"/>
    </source>
</evidence>
<reference evidence="3" key="1">
    <citation type="submission" date="2015-07" db="EMBL/GenBank/DDBJ databases">
        <title>Transcriptome Assembly of Anthurium amnicola.</title>
        <authorList>
            <person name="Suzuki J."/>
        </authorList>
    </citation>
    <scope>NUCLEOTIDE SEQUENCE</scope>
</reference>
<comment type="similarity">
    <text evidence="1">Belongs to the protein kinase superfamily. ADCK protein kinase family.</text>
</comment>
<sequence>MAATSAVLLPLCSSSAGRRQQGEGQRQQRQTWQRGGLPCNMARVVRQDGEFLMAKLELVAAPLRRFQRRVSKALDDFFWLRFLEEEGAAPRVSPSWPTPSYPGLSGMDLLMADLEAVKFYVNYLRCMSQSWSVPLPEIYDPQTVDHYFKCRPHILAVRVLEVFSSFVTAAIKMKASRSKFDSDRADKDDNREASHYYMGQLLKESILNLGPTFIKVGQSLSTRPDIIGSEIAKALSELYDKVPSFPRSVAMKTIEDELGCPVEDAFSYISEEPVAAASFGQVYQGCTRDGYLVAVKVQRPDLLHSVVQDIYILRIGLGILRKLAKRKSDPRLYADELGKGFIGELDYRLEAANAIEFREAHAKYPFISVPIVFKHLSGKKVLTMEWLFGENPNDLLSLSRGSAWGSVDYTQLLDAKKHVLDLVNKGVEASLVQLLETGILHADPHPGNLRYTPEGRIGFLDFGLLCRMQKKHQLAILASIVHIVNGDWGALVQDLTEMDVVPRTANIHRVTMDLEEALGGVAFKDGIPDIKFSRVLGKIWSIAFKYHFRMPPYYTLVLRSLASLEGLAVAADQNFKAFQAAYPYVVQKLLYDNSAETRRILYSVVFNKRREFQWQKISLFLKMGSLRTGRNGHKALGTSFPYGIHDRQSALDIASLILKLLPSKDGVVLRRLLMNVDAVSLARAMVSDEAVFFRQQVSRAVADVIYQWMTSIFRRQGTRGQHERDPMVEAQQISSGFSPFLLATLKDRRVKVISHRVLTAIKHDPALILRVCWVTLTMFLSSSAVALHRLLVSSAENLASPLLSVSRLFAVSS</sequence>
<protein>
    <submittedName>
        <fullName evidence="3">Uncharacterized protein sll0005</fullName>
    </submittedName>
</protein>
<dbReference type="InterPro" id="IPR050154">
    <property type="entry name" value="UbiB_kinase"/>
</dbReference>
<dbReference type="InterPro" id="IPR004147">
    <property type="entry name" value="ABC1_dom"/>
</dbReference>
<accession>A0A1D1ZKQ2</accession>
<dbReference type="PROSITE" id="PS50011">
    <property type="entry name" value="PROTEIN_KINASE_DOM"/>
    <property type="match status" value="1"/>
</dbReference>
<dbReference type="GO" id="GO:0004672">
    <property type="term" value="F:protein kinase activity"/>
    <property type="evidence" value="ECO:0007669"/>
    <property type="project" value="InterPro"/>
</dbReference>
<dbReference type="SUPFAM" id="SSF56112">
    <property type="entry name" value="Protein kinase-like (PK-like)"/>
    <property type="match status" value="1"/>
</dbReference>
<proteinExistence type="inferred from homology"/>
<evidence type="ECO:0000256" key="1">
    <source>
        <dbReference type="ARBA" id="ARBA00009670"/>
    </source>
</evidence>
<organism evidence="3">
    <name type="scientific">Anthurium amnicola</name>
    <dbReference type="NCBI Taxonomy" id="1678845"/>
    <lineage>
        <taxon>Eukaryota</taxon>
        <taxon>Viridiplantae</taxon>
        <taxon>Streptophyta</taxon>
        <taxon>Embryophyta</taxon>
        <taxon>Tracheophyta</taxon>
        <taxon>Spermatophyta</taxon>
        <taxon>Magnoliopsida</taxon>
        <taxon>Liliopsida</taxon>
        <taxon>Araceae</taxon>
        <taxon>Pothoideae</taxon>
        <taxon>Potheae</taxon>
        <taxon>Anthurium</taxon>
    </lineage>
</organism>
<name>A0A1D1ZKQ2_9ARAE</name>
<dbReference type="AlphaFoldDB" id="A0A1D1ZKQ2"/>
<dbReference type="EMBL" id="GDJX01000623">
    <property type="protein sequence ID" value="JAT67313.1"/>
    <property type="molecule type" value="Transcribed_RNA"/>
</dbReference>
<dbReference type="Pfam" id="PF03109">
    <property type="entry name" value="ABC1"/>
    <property type="match status" value="1"/>
</dbReference>
<dbReference type="InterPro" id="IPR011009">
    <property type="entry name" value="Kinase-like_dom_sf"/>
</dbReference>
<dbReference type="PANTHER" id="PTHR10566:SF123">
    <property type="entry name" value="PROTEIN KINASE SUPERFAMILY PROTEIN"/>
    <property type="match status" value="1"/>
</dbReference>
<dbReference type="GO" id="GO:0005524">
    <property type="term" value="F:ATP binding"/>
    <property type="evidence" value="ECO:0007669"/>
    <property type="project" value="InterPro"/>
</dbReference>
<dbReference type="PANTHER" id="PTHR10566">
    <property type="entry name" value="CHAPERONE-ACTIVITY OF BC1 COMPLEX CABC1 -RELATED"/>
    <property type="match status" value="1"/>
</dbReference>
<feature type="domain" description="Protein kinase" evidence="2">
    <location>
        <begin position="268"/>
        <end position="613"/>
    </location>
</feature>
<dbReference type="InterPro" id="IPR000719">
    <property type="entry name" value="Prot_kinase_dom"/>
</dbReference>